<name>A0A1I1HRH9_9ACTN</name>
<dbReference type="EMBL" id="FOLM01000002">
    <property type="protein sequence ID" value="SFC26461.1"/>
    <property type="molecule type" value="Genomic_DNA"/>
</dbReference>
<evidence type="ECO:0000313" key="1">
    <source>
        <dbReference type="EMBL" id="SFC26461.1"/>
    </source>
</evidence>
<protein>
    <submittedName>
        <fullName evidence="1">Uncharacterized protein</fullName>
    </submittedName>
</protein>
<dbReference type="Proteomes" id="UP000199207">
    <property type="component" value="Unassembled WGS sequence"/>
</dbReference>
<sequence>MLTQVLVLAALGLAVEKAVETQFGLAGVIGLLLLRIGVSRRNAVCASIGATVLVMLVLNP</sequence>
<gene>
    <name evidence="1" type="ORF">SAMN05421773_102492</name>
</gene>
<dbReference type="AlphaFoldDB" id="A0A1I1HRH9"/>
<evidence type="ECO:0000313" key="2">
    <source>
        <dbReference type="Proteomes" id="UP000199207"/>
    </source>
</evidence>
<accession>A0A1I1HRH9</accession>
<organism evidence="1 2">
    <name type="scientific">Streptomyces aidingensis</name>
    <dbReference type="NCBI Taxonomy" id="910347"/>
    <lineage>
        <taxon>Bacteria</taxon>
        <taxon>Bacillati</taxon>
        <taxon>Actinomycetota</taxon>
        <taxon>Actinomycetes</taxon>
        <taxon>Kitasatosporales</taxon>
        <taxon>Streptomycetaceae</taxon>
        <taxon>Streptomyces</taxon>
    </lineage>
</organism>
<keyword evidence="2" id="KW-1185">Reference proteome</keyword>
<reference evidence="1 2" key="1">
    <citation type="submission" date="2016-10" db="EMBL/GenBank/DDBJ databases">
        <authorList>
            <person name="de Groot N.N."/>
        </authorList>
    </citation>
    <scope>NUCLEOTIDE SEQUENCE [LARGE SCALE GENOMIC DNA]</scope>
    <source>
        <strain evidence="1 2">CGMCC 4.5739</strain>
    </source>
</reference>
<proteinExistence type="predicted"/>
<dbReference type="STRING" id="910347.SAMN05421773_102492"/>
<dbReference type="RefSeq" id="WP_093837756.1">
    <property type="nucleotide sequence ID" value="NZ_FOLM01000002.1"/>
</dbReference>